<evidence type="ECO:0000256" key="9">
    <source>
        <dbReference type="ARBA" id="ARBA00022833"/>
    </source>
</evidence>
<evidence type="ECO:0000256" key="14">
    <source>
        <dbReference type="ARBA" id="ARBA00023125"/>
    </source>
</evidence>
<accession>A0AAV0XD93</accession>
<keyword evidence="5" id="KW-0812">Transmembrane</keyword>
<evidence type="ECO:0000256" key="15">
    <source>
        <dbReference type="ARBA" id="ARBA00023136"/>
    </source>
</evidence>
<feature type="domain" description="THAP-type" evidence="20">
    <location>
        <begin position="1"/>
        <end position="84"/>
    </location>
</feature>
<dbReference type="EMBL" id="CARXXK010000004">
    <property type="protein sequence ID" value="CAI6366449.1"/>
    <property type="molecule type" value="Genomic_DNA"/>
</dbReference>
<evidence type="ECO:0000256" key="11">
    <source>
        <dbReference type="ARBA" id="ARBA00022842"/>
    </source>
</evidence>
<dbReference type="GO" id="GO:0007189">
    <property type="term" value="P:adenylate cyclase-activating G protein-coupled receptor signaling pathway"/>
    <property type="evidence" value="ECO:0007669"/>
    <property type="project" value="TreeGrafter"/>
</dbReference>
<keyword evidence="12" id="KW-1133">Transmembrane helix</keyword>
<keyword evidence="15" id="KW-0472">Membrane</keyword>
<evidence type="ECO:0000313" key="22">
    <source>
        <dbReference type="Proteomes" id="UP001160148"/>
    </source>
</evidence>
<dbReference type="PANTHER" id="PTHR45627">
    <property type="entry name" value="ADENYLATE CYCLASE TYPE 1"/>
    <property type="match status" value="1"/>
</dbReference>
<protein>
    <recommendedName>
        <fullName evidence="4">adenylate cyclase</fullName>
        <ecNumber evidence="4">4.6.1.1</ecNumber>
    </recommendedName>
</protein>
<evidence type="ECO:0000256" key="10">
    <source>
        <dbReference type="ARBA" id="ARBA00022840"/>
    </source>
</evidence>
<evidence type="ECO:0000256" key="17">
    <source>
        <dbReference type="PROSITE-ProRule" id="PRU00309"/>
    </source>
</evidence>
<sequence>MPVSCSAHACTNRRQRDGNIHFFSFPLKNAERNQLWINAVGRKGFIPTKNSAICSSHYVASDFKINPGGNYRLHLNDTAVPSVFSVIAGVVGAQKPQYEIWGNTVNVASRMDSCGIMGRIQVTEDTAKILMAAGYDCECRGPTYVKRKGTLTTYFVRTQYDQKSK</sequence>
<gene>
    <name evidence="21" type="ORF">MEUPH1_LOCUS21033</name>
</gene>
<dbReference type="SUPFAM" id="SSF57716">
    <property type="entry name" value="Glucocorticoid receptor-like (DNA-binding domain)"/>
    <property type="match status" value="1"/>
</dbReference>
<keyword evidence="10" id="KW-0067">ATP-binding</keyword>
<dbReference type="InterPro" id="IPR006612">
    <property type="entry name" value="THAP_Znf"/>
</dbReference>
<dbReference type="Pfam" id="PF05485">
    <property type="entry name" value="THAP"/>
    <property type="match status" value="1"/>
</dbReference>
<dbReference type="GO" id="GO:0008270">
    <property type="term" value="F:zinc ion binding"/>
    <property type="evidence" value="ECO:0007669"/>
    <property type="project" value="UniProtKB-KW"/>
</dbReference>
<proteinExistence type="inferred from homology"/>
<evidence type="ECO:0000256" key="12">
    <source>
        <dbReference type="ARBA" id="ARBA00022989"/>
    </source>
</evidence>
<evidence type="ECO:0000259" key="20">
    <source>
        <dbReference type="PROSITE" id="PS50950"/>
    </source>
</evidence>
<reference evidence="21 22" key="1">
    <citation type="submission" date="2023-01" db="EMBL/GenBank/DDBJ databases">
        <authorList>
            <person name="Whitehead M."/>
        </authorList>
    </citation>
    <scope>NUCLEOTIDE SEQUENCE [LARGE SCALE GENOMIC DNA]</scope>
</reference>
<evidence type="ECO:0000256" key="7">
    <source>
        <dbReference type="ARBA" id="ARBA00022741"/>
    </source>
</evidence>
<keyword evidence="22" id="KW-1185">Reference proteome</keyword>
<dbReference type="InterPro" id="IPR038441">
    <property type="entry name" value="THAP_Znf_sf"/>
</dbReference>
<name>A0AAV0XD93_9HEMI</name>
<evidence type="ECO:0000256" key="8">
    <source>
        <dbReference type="ARBA" id="ARBA00022771"/>
    </source>
</evidence>
<dbReference type="EC" id="4.6.1.1" evidence="4"/>
<evidence type="ECO:0000256" key="4">
    <source>
        <dbReference type="ARBA" id="ARBA00012201"/>
    </source>
</evidence>
<dbReference type="PANTHER" id="PTHR45627:SF12">
    <property type="entry name" value="ADENYLATE CYCLASE TYPE 2"/>
    <property type="match status" value="1"/>
</dbReference>
<evidence type="ECO:0000256" key="2">
    <source>
        <dbReference type="ARBA" id="ARBA00001946"/>
    </source>
</evidence>
<keyword evidence="14 17" id="KW-0238">DNA-binding</keyword>
<evidence type="ECO:0000256" key="3">
    <source>
        <dbReference type="ARBA" id="ARBA00004141"/>
    </source>
</evidence>
<dbReference type="SUPFAM" id="SSF55073">
    <property type="entry name" value="Nucleotide cyclase"/>
    <property type="match status" value="1"/>
</dbReference>
<dbReference type="GO" id="GO:0004016">
    <property type="term" value="F:adenylate cyclase activity"/>
    <property type="evidence" value="ECO:0007669"/>
    <property type="project" value="UniProtKB-EC"/>
</dbReference>
<dbReference type="SMART" id="SM00980">
    <property type="entry name" value="THAP"/>
    <property type="match status" value="1"/>
</dbReference>
<dbReference type="InterPro" id="IPR029787">
    <property type="entry name" value="Nucleotide_cyclase"/>
</dbReference>
<dbReference type="GO" id="GO:0006171">
    <property type="term" value="P:cAMP biosynthetic process"/>
    <property type="evidence" value="ECO:0007669"/>
    <property type="project" value="UniProtKB-KW"/>
</dbReference>
<dbReference type="PROSITE" id="PS50950">
    <property type="entry name" value="ZF_THAP"/>
    <property type="match status" value="1"/>
</dbReference>
<keyword evidence="13" id="KW-0115">cAMP biosynthesis</keyword>
<dbReference type="Pfam" id="PF00211">
    <property type="entry name" value="Guanylate_cyc"/>
    <property type="match status" value="1"/>
</dbReference>
<comment type="cofactor">
    <cofactor evidence="2">
        <name>Mg(2+)</name>
        <dbReference type="ChEBI" id="CHEBI:18420"/>
    </cofactor>
</comment>
<dbReference type="InterPro" id="IPR018297">
    <property type="entry name" value="A/G_cyclase_CS"/>
</dbReference>
<dbReference type="GO" id="GO:0003677">
    <property type="term" value="F:DNA binding"/>
    <property type="evidence" value="ECO:0007669"/>
    <property type="project" value="UniProtKB-UniRule"/>
</dbReference>
<dbReference type="PROSITE" id="PS50125">
    <property type="entry name" value="GUANYLATE_CYCLASE_2"/>
    <property type="match status" value="1"/>
</dbReference>
<feature type="domain" description="Guanylate cyclase" evidence="19">
    <location>
        <begin position="85"/>
        <end position="112"/>
    </location>
</feature>
<keyword evidence="9" id="KW-0862">Zinc</keyword>
<keyword evidence="7" id="KW-0547">Nucleotide-binding</keyword>
<dbReference type="Gene3D" id="3.30.70.1230">
    <property type="entry name" value="Nucleotide cyclase"/>
    <property type="match status" value="1"/>
</dbReference>
<evidence type="ECO:0000256" key="5">
    <source>
        <dbReference type="ARBA" id="ARBA00022692"/>
    </source>
</evidence>
<dbReference type="Proteomes" id="UP001160148">
    <property type="component" value="Unassembled WGS sequence"/>
</dbReference>
<organism evidence="21 22">
    <name type="scientific">Macrosiphum euphorbiae</name>
    <name type="common">potato aphid</name>
    <dbReference type="NCBI Taxonomy" id="13131"/>
    <lineage>
        <taxon>Eukaryota</taxon>
        <taxon>Metazoa</taxon>
        <taxon>Ecdysozoa</taxon>
        <taxon>Arthropoda</taxon>
        <taxon>Hexapoda</taxon>
        <taxon>Insecta</taxon>
        <taxon>Pterygota</taxon>
        <taxon>Neoptera</taxon>
        <taxon>Paraneoptera</taxon>
        <taxon>Hemiptera</taxon>
        <taxon>Sternorrhyncha</taxon>
        <taxon>Aphidomorpha</taxon>
        <taxon>Aphidoidea</taxon>
        <taxon>Aphididae</taxon>
        <taxon>Macrosiphini</taxon>
        <taxon>Macrosiphum</taxon>
    </lineage>
</organism>
<evidence type="ECO:0000256" key="18">
    <source>
        <dbReference type="RuleBase" id="RU000405"/>
    </source>
</evidence>
<dbReference type="GO" id="GO:0005886">
    <property type="term" value="C:plasma membrane"/>
    <property type="evidence" value="ECO:0007669"/>
    <property type="project" value="TreeGrafter"/>
</dbReference>
<dbReference type="GO" id="GO:0007193">
    <property type="term" value="P:adenylate cyclase-inhibiting G protein-coupled receptor signaling pathway"/>
    <property type="evidence" value="ECO:0007669"/>
    <property type="project" value="TreeGrafter"/>
</dbReference>
<dbReference type="PROSITE" id="PS00452">
    <property type="entry name" value="GUANYLATE_CYCLASE_1"/>
    <property type="match status" value="1"/>
</dbReference>
<evidence type="ECO:0000256" key="6">
    <source>
        <dbReference type="ARBA" id="ARBA00022723"/>
    </source>
</evidence>
<comment type="similarity">
    <text evidence="18">Belongs to the adenylyl cyclase class-4/guanylyl cyclase family.</text>
</comment>
<dbReference type="GO" id="GO:0035556">
    <property type="term" value="P:intracellular signal transduction"/>
    <property type="evidence" value="ECO:0007669"/>
    <property type="project" value="InterPro"/>
</dbReference>
<evidence type="ECO:0000256" key="13">
    <source>
        <dbReference type="ARBA" id="ARBA00022998"/>
    </source>
</evidence>
<dbReference type="InterPro" id="IPR001054">
    <property type="entry name" value="A/G_cyclase"/>
</dbReference>
<dbReference type="GO" id="GO:0005524">
    <property type="term" value="F:ATP binding"/>
    <property type="evidence" value="ECO:0007669"/>
    <property type="project" value="UniProtKB-KW"/>
</dbReference>
<comment type="subcellular location">
    <subcellularLocation>
        <location evidence="3">Membrane</location>
        <topology evidence="3">Multi-pass membrane protein</topology>
    </subcellularLocation>
</comment>
<comment type="caution">
    <text evidence="21">The sequence shown here is derived from an EMBL/GenBank/DDBJ whole genome shotgun (WGS) entry which is preliminary data.</text>
</comment>
<keyword evidence="16 18" id="KW-0456">Lyase</keyword>
<dbReference type="AlphaFoldDB" id="A0AAV0XD93"/>
<keyword evidence="8 17" id="KW-0863">Zinc-finger</keyword>
<evidence type="ECO:0000256" key="16">
    <source>
        <dbReference type="ARBA" id="ARBA00023239"/>
    </source>
</evidence>
<evidence type="ECO:0000256" key="1">
    <source>
        <dbReference type="ARBA" id="ARBA00001593"/>
    </source>
</evidence>
<comment type="catalytic activity">
    <reaction evidence="1">
        <text>ATP = 3',5'-cyclic AMP + diphosphate</text>
        <dbReference type="Rhea" id="RHEA:15389"/>
        <dbReference type="ChEBI" id="CHEBI:30616"/>
        <dbReference type="ChEBI" id="CHEBI:33019"/>
        <dbReference type="ChEBI" id="CHEBI:58165"/>
        <dbReference type="EC" id="4.6.1.1"/>
    </reaction>
</comment>
<keyword evidence="6" id="KW-0479">Metal-binding</keyword>
<keyword evidence="11" id="KW-0460">Magnesium</keyword>
<evidence type="ECO:0000259" key="19">
    <source>
        <dbReference type="PROSITE" id="PS50125"/>
    </source>
</evidence>
<dbReference type="Gene3D" id="6.20.210.20">
    <property type="entry name" value="THAP domain"/>
    <property type="match status" value="1"/>
</dbReference>
<dbReference type="CDD" id="cd07302">
    <property type="entry name" value="CHD"/>
    <property type="match status" value="1"/>
</dbReference>
<evidence type="ECO:0000313" key="21">
    <source>
        <dbReference type="EMBL" id="CAI6366449.1"/>
    </source>
</evidence>